<reference evidence="2" key="1">
    <citation type="submission" date="2020-05" db="UniProtKB">
        <authorList>
            <consortium name="EnsemblMetazoa"/>
        </authorList>
    </citation>
    <scope>IDENTIFICATION</scope>
    <source>
        <strain evidence="2">TTRI</strain>
    </source>
</reference>
<feature type="signal peptide" evidence="1">
    <location>
        <begin position="1"/>
        <end position="28"/>
    </location>
</feature>
<dbReference type="VEuPathDB" id="VectorBase:GAUT052133"/>
<dbReference type="AlphaFoldDB" id="A0A1A9VYW6"/>
<feature type="chain" id="PRO_5008399777" evidence="1">
    <location>
        <begin position="29"/>
        <end position="135"/>
    </location>
</feature>
<accession>A0A1A9VYW6</accession>
<proteinExistence type="predicted"/>
<evidence type="ECO:0000256" key="1">
    <source>
        <dbReference type="SAM" id="SignalP"/>
    </source>
</evidence>
<evidence type="ECO:0000313" key="3">
    <source>
        <dbReference type="Proteomes" id="UP000078200"/>
    </source>
</evidence>
<dbReference type="EnsemblMetazoa" id="GAUT052133-RA">
    <property type="protein sequence ID" value="GAUT052133-PA"/>
    <property type="gene ID" value="GAUT052133"/>
</dbReference>
<organism evidence="2 3">
    <name type="scientific">Glossina austeni</name>
    <name type="common">Savannah tsetse fly</name>
    <dbReference type="NCBI Taxonomy" id="7395"/>
    <lineage>
        <taxon>Eukaryota</taxon>
        <taxon>Metazoa</taxon>
        <taxon>Ecdysozoa</taxon>
        <taxon>Arthropoda</taxon>
        <taxon>Hexapoda</taxon>
        <taxon>Insecta</taxon>
        <taxon>Pterygota</taxon>
        <taxon>Neoptera</taxon>
        <taxon>Endopterygota</taxon>
        <taxon>Diptera</taxon>
        <taxon>Brachycera</taxon>
        <taxon>Muscomorpha</taxon>
        <taxon>Hippoboscoidea</taxon>
        <taxon>Glossinidae</taxon>
        <taxon>Glossina</taxon>
    </lineage>
</organism>
<keyword evidence="1" id="KW-0732">Signal</keyword>
<sequence length="135" mass="15663">MATAKAKSKALLAYVLHITLLKSVIMLARNEIQDERLYSECDEIFDILDLSSLPSHHIASCNLTGITLTRQTLKLMYRFCLDNLNARVHQKYFSAKKRRKNFSVERSKILKQINCIRLGVKKKCLIKNIFEANKY</sequence>
<dbReference type="Proteomes" id="UP000078200">
    <property type="component" value="Unassembled WGS sequence"/>
</dbReference>
<evidence type="ECO:0000313" key="2">
    <source>
        <dbReference type="EnsemblMetazoa" id="GAUT052133-PA"/>
    </source>
</evidence>
<protein>
    <submittedName>
        <fullName evidence="2">Uncharacterized protein</fullName>
    </submittedName>
</protein>
<name>A0A1A9VYW6_GLOAU</name>
<keyword evidence="3" id="KW-1185">Reference proteome</keyword>